<keyword evidence="7 13" id="KW-0812">Transmembrane</keyword>
<dbReference type="PANTHER" id="PTHR23033">
    <property type="entry name" value="BETA1,3-GALACTOSYLTRANSFERASE"/>
    <property type="match status" value="1"/>
</dbReference>
<dbReference type="PANTHER" id="PTHR23033:SF40">
    <property type="entry name" value="APPLE DOMAIN-CONTAINING PROTEIN"/>
    <property type="match status" value="1"/>
</dbReference>
<feature type="compositionally biased region" description="Basic and acidic residues" evidence="12">
    <location>
        <begin position="95"/>
        <end position="109"/>
    </location>
</feature>
<keyword evidence="11 13" id="KW-0472">Membrane</keyword>
<keyword evidence="6" id="KW-0808">Transferase</keyword>
<evidence type="ECO:0000256" key="1">
    <source>
        <dbReference type="ARBA" id="ARBA00004606"/>
    </source>
</evidence>
<evidence type="ECO:0000256" key="3">
    <source>
        <dbReference type="ARBA" id="ARBA00006462"/>
    </source>
</evidence>
<dbReference type="Gene3D" id="3.90.550.50">
    <property type="match status" value="1"/>
</dbReference>
<comment type="similarity">
    <text evidence="3">Belongs to the glycosyltransferase 31 family. Beta3-Gal-T subfamily.</text>
</comment>
<evidence type="ECO:0000256" key="13">
    <source>
        <dbReference type="SAM" id="Phobius"/>
    </source>
</evidence>
<evidence type="ECO:0000256" key="8">
    <source>
        <dbReference type="ARBA" id="ARBA00022741"/>
    </source>
</evidence>
<evidence type="ECO:0000256" key="11">
    <source>
        <dbReference type="ARBA" id="ARBA00023136"/>
    </source>
</evidence>
<evidence type="ECO:0000256" key="2">
    <source>
        <dbReference type="ARBA" id="ARBA00004922"/>
    </source>
</evidence>
<evidence type="ECO:0000259" key="14">
    <source>
        <dbReference type="Pfam" id="PF02434"/>
    </source>
</evidence>
<evidence type="ECO:0000256" key="6">
    <source>
        <dbReference type="ARBA" id="ARBA00022679"/>
    </source>
</evidence>
<comment type="subcellular location">
    <subcellularLocation>
        <location evidence="1">Membrane</location>
        <topology evidence="1">Single-pass type II membrane protein</topology>
    </subcellularLocation>
</comment>
<evidence type="ECO:0000256" key="10">
    <source>
        <dbReference type="ARBA" id="ARBA00022989"/>
    </source>
</evidence>
<dbReference type="GO" id="GO:0016020">
    <property type="term" value="C:membrane"/>
    <property type="evidence" value="ECO:0007669"/>
    <property type="project" value="UniProtKB-SubCell"/>
</dbReference>
<gene>
    <name evidence="15" type="ORF">BDV26DRAFT_261594</name>
</gene>
<evidence type="ECO:0000313" key="16">
    <source>
        <dbReference type="Proteomes" id="UP000326198"/>
    </source>
</evidence>
<dbReference type="EMBL" id="ML736207">
    <property type="protein sequence ID" value="KAE8378525.1"/>
    <property type="molecule type" value="Genomic_DNA"/>
</dbReference>
<dbReference type="GO" id="GO:0000166">
    <property type="term" value="F:nucleotide binding"/>
    <property type="evidence" value="ECO:0007669"/>
    <property type="project" value="UniProtKB-KW"/>
</dbReference>
<comment type="pathway">
    <text evidence="2">Protein modification; protein glycosylation.</text>
</comment>
<dbReference type="GO" id="GO:0016263">
    <property type="term" value="F:glycoprotein-N-acetylgalactosamine 3-beta-galactosyltransferase activity"/>
    <property type="evidence" value="ECO:0007669"/>
    <property type="project" value="UniProtKB-EC"/>
</dbReference>
<evidence type="ECO:0000256" key="4">
    <source>
        <dbReference type="ARBA" id="ARBA00012557"/>
    </source>
</evidence>
<dbReference type="InterPro" id="IPR003378">
    <property type="entry name" value="Fringe-like_glycosylTrfase"/>
</dbReference>
<evidence type="ECO:0000313" key="15">
    <source>
        <dbReference type="EMBL" id="KAE8378525.1"/>
    </source>
</evidence>
<keyword evidence="16" id="KW-1185">Reference proteome</keyword>
<accession>A0A5N7B9T7</accession>
<keyword evidence="8" id="KW-0547">Nucleotide-binding</keyword>
<evidence type="ECO:0000256" key="12">
    <source>
        <dbReference type="SAM" id="MobiDB-lite"/>
    </source>
</evidence>
<sequence length="517" mass="59803">MARVLFHRENRIVPLGIMIFVLFLFFYHLDLEHDDPAIRGLPDLPQDLSSRQSLFREESKQEPLPAAQPSPSAVPVAPLAPSSNDDQKSSAYQPDKPKDKPKPKQEPKPQAKQYGQLSPDDVVLLFKTGASVLWRRLPIHLSTSFEPSRIAADNVIIYSDYPETIGSWQIIDVLENSTETVRKTDNYEPYRQQPDYEARQVYAEMANVEGDGNGPAGGWKLDKYKFLPLIQHAGRAKPDAKWYIYIEDDGYIFLPNLLLHLEKFSWQEPWYFGGLAWKHGDYFAHGGAGFVLSRGAWEQSFGLEDDMVAKYADFTEAHGCGDHVLGHVMQDYGINFGQTHGKSEYSWGFNPEPHWGGWFRRASWCYPLYSWHHTHSKDVARLYNFERSWDFEKKGQMRYRDFFKAMIEPYMRERVEWWDNQSSRYELRSDNIADAQPPEGVSKQIWHGAWKSVDACEAACVAWEGCVQWTFYEDQCRMDENFMLGMGIPVGDLRRQTSLPRTSGWLPQRTEKWACDA</sequence>
<dbReference type="OrthoDB" id="414175at2759"/>
<dbReference type="Proteomes" id="UP000326198">
    <property type="component" value="Unassembled WGS sequence"/>
</dbReference>
<feature type="domain" description="Fringe-like glycosyltransferase" evidence="14">
    <location>
        <begin position="237"/>
        <end position="299"/>
    </location>
</feature>
<protein>
    <recommendedName>
        <fullName evidence="4">N-acetylgalactosaminide beta-1,3-galactosyltransferase</fullName>
        <ecNumber evidence="4">2.4.1.122</ecNumber>
    </recommendedName>
</protein>
<keyword evidence="10 13" id="KW-1133">Transmembrane helix</keyword>
<proteinExistence type="inferred from homology"/>
<evidence type="ECO:0000256" key="7">
    <source>
        <dbReference type="ARBA" id="ARBA00022692"/>
    </source>
</evidence>
<feature type="region of interest" description="Disordered" evidence="12">
    <location>
        <begin position="52"/>
        <end position="115"/>
    </location>
</feature>
<evidence type="ECO:0000256" key="5">
    <source>
        <dbReference type="ARBA" id="ARBA00022676"/>
    </source>
</evidence>
<dbReference type="AlphaFoldDB" id="A0A5N7B9T7"/>
<reference evidence="15 16" key="1">
    <citation type="submission" date="2019-04" db="EMBL/GenBank/DDBJ databases">
        <title>Friends and foes A comparative genomics studyof 23 Aspergillus species from section Flavi.</title>
        <authorList>
            <consortium name="DOE Joint Genome Institute"/>
            <person name="Kjaerbolling I."/>
            <person name="Vesth T."/>
            <person name="Frisvad J.C."/>
            <person name="Nybo J.L."/>
            <person name="Theobald S."/>
            <person name="Kildgaard S."/>
            <person name="Isbrandt T."/>
            <person name="Kuo A."/>
            <person name="Sato A."/>
            <person name="Lyhne E.K."/>
            <person name="Kogle M.E."/>
            <person name="Wiebenga A."/>
            <person name="Kun R.S."/>
            <person name="Lubbers R.J."/>
            <person name="Makela M.R."/>
            <person name="Barry K."/>
            <person name="Chovatia M."/>
            <person name="Clum A."/>
            <person name="Daum C."/>
            <person name="Haridas S."/>
            <person name="He G."/>
            <person name="LaButti K."/>
            <person name="Lipzen A."/>
            <person name="Mondo S."/>
            <person name="Riley R."/>
            <person name="Salamov A."/>
            <person name="Simmons B.A."/>
            <person name="Magnuson J.K."/>
            <person name="Henrissat B."/>
            <person name="Mortensen U.H."/>
            <person name="Larsen T.O."/>
            <person name="Devries R.P."/>
            <person name="Grigoriev I.V."/>
            <person name="Machida M."/>
            <person name="Baker S.E."/>
            <person name="Andersen M.R."/>
        </authorList>
    </citation>
    <scope>NUCLEOTIDE SEQUENCE [LARGE SCALE GENOMIC DNA]</scope>
    <source>
        <strain evidence="15 16">IBT 29228</strain>
    </source>
</reference>
<keyword evidence="9" id="KW-0735">Signal-anchor</keyword>
<feature type="compositionally biased region" description="Low complexity" evidence="12">
    <location>
        <begin position="63"/>
        <end position="83"/>
    </location>
</feature>
<evidence type="ECO:0000256" key="9">
    <source>
        <dbReference type="ARBA" id="ARBA00022968"/>
    </source>
</evidence>
<dbReference type="Pfam" id="PF02434">
    <property type="entry name" value="Fringe"/>
    <property type="match status" value="1"/>
</dbReference>
<feature type="transmembrane region" description="Helical" evidence="13">
    <location>
        <begin position="12"/>
        <end position="29"/>
    </location>
</feature>
<dbReference type="EC" id="2.4.1.122" evidence="4"/>
<dbReference type="InterPro" id="IPR026050">
    <property type="entry name" value="C1GALT1/C1GALT1_chp1"/>
</dbReference>
<keyword evidence="5" id="KW-0328">Glycosyltransferase</keyword>
<name>A0A5N7B9T7_9EURO</name>
<organism evidence="15 16">
    <name type="scientific">Aspergillus bertholletiae</name>
    <dbReference type="NCBI Taxonomy" id="1226010"/>
    <lineage>
        <taxon>Eukaryota</taxon>
        <taxon>Fungi</taxon>
        <taxon>Dikarya</taxon>
        <taxon>Ascomycota</taxon>
        <taxon>Pezizomycotina</taxon>
        <taxon>Eurotiomycetes</taxon>
        <taxon>Eurotiomycetidae</taxon>
        <taxon>Eurotiales</taxon>
        <taxon>Aspergillaceae</taxon>
        <taxon>Aspergillus</taxon>
        <taxon>Aspergillus subgen. Circumdati</taxon>
    </lineage>
</organism>